<evidence type="ECO:0000313" key="4">
    <source>
        <dbReference type="Proteomes" id="UP000302139"/>
    </source>
</evidence>
<dbReference type="Proteomes" id="UP000302139">
    <property type="component" value="Unassembled WGS sequence"/>
</dbReference>
<dbReference type="EMBL" id="BJHX01000002">
    <property type="protein sequence ID" value="GDY69240.1"/>
    <property type="molecule type" value="Genomic_DNA"/>
</dbReference>
<proteinExistence type="predicted"/>
<organism evidence="1 4">
    <name type="scientific">Streptomyces avermitilis</name>
    <dbReference type="NCBI Taxonomy" id="33903"/>
    <lineage>
        <taxon>Bacteria</taxon>
        <taxon>Bacillati</taxon>
        <taxon>Actinomycetota</taxon>
        <taxon>Actinomycetes</taxon>
        <taxon>Kitasatosporales</taxon>
        <taxon>Streptomycetaceae</taxon>
        <taxon>Streptomyces</taxon>
    </lineage>
</organism>
<dbReference type="GeneID" id="91294800"/>
<reference evidence="2 3" key="1">
    <citation type="submission" date="2019-04" db="EMBL/GenBank/DDBJ databases">
        <title>Draft genome sequences of Streptomyces avermitilis ATCC 31267.</title>
        <authorList>
            <person name="Komaki H."/>
            <person name="Tamura T."/>
            <person name="Hosoyama A."/>
        </authorList>
    </citation>
    <scope>NUCLEOTIDE SEQUENCE [LARGE SCALE GENOMIC DNA]</scope>
    <source>
        <strain evidence="2 3">ATCC 31267</strain>
    </source>
</reference>
<dbReference type="EMBL" id="BJHY01000002">
    <property type="protein sequence ID" value="GDY79495.1"/>
    <property type="molecule type" value="Genomic_DNA"/>
</dbReference>
<evidence type="ECO:0000313" key="2">
    <source>
        <dbReference type="EMBL" id="GDY79495.1"/>
    </source>
</evidence>
<dbReference type="Proteomes" id="UP000299211">
    <property type="component" value="Unassembled WGS sequence"/>
</dbReference>
<comment type="caution">
    <text evidence="1">The sequence shown here is derived from an EMBL/GenBank/DDBJ whole genome shotgun (WGS) entry which is preliminary data.</text>
</comment>
<evidence type="ECO:0000313" key="1">
    <source>
        <dbReference type="EMBL" id="GDY69240.1"/>
    </source>
</evidence>
<name>A0A4D4MBC9_STRAX</name>
<dbReference type="InterPro" id="IPR054284">
    <property type="entry name" value="DUF7019"/>
</dbReference>
<gene>
    <name evidence="1" type="ORF">SAV14893_086330</name>
    <name evidence="2" type="ORF">SAV31267_089800</name>
</gene>
<sequence>MREFVYLSDAKLRQFVPEPRRFGRQGTIRVATPIGGVDLEPSKDPERSRLRHLQQVMRRIDLEAEWFTEPGLRPGRWIQFEAPLNLVPLNGPFRSMVLFIDPVRPVEGYETPGSIRLVLHGSISHVIQAQLPEAADQPVVPVIASGTGGYGTLAAFMALLATGAMSWTADELAAHQDPLAPVPGLSGSMGEALRGPVVRRGTVSLVSAVDRKIDPETSAWMRGCARVTANLARRGSEATARYLIASPLYVEYAPDLP</sequence>
<protein>
    <submittedName>
        <fullName evidence="1">Uncharacterized protein</fullName>
    </submittedName>
</protein>
<dbReference type="RefSeq" id="WP_137951494.1">
    <property type="nucleotide sequence ID" value="NZ_BAABTN010000011.1"/>
</dbReference>
<dbReference type="NCBIfam" id="NF040893">
    <property type="entry name" value="SAVMC3_10250"/>
    <property type="match status" value="1"/>
</dbReference>
<accession>A0A4D4MBC9</accession>
<dbReference type="AlphaFoldDB" id="A0A4D4MBC9"/>
<dbReference type="Pfam" id="PF22880">
    <property type="entry name" value="DUF7019"/>
    <property type="match status" value="1"/>
</dbReference>
<evidence type="ECO:0000313" key="3">
    <source>
        <dbReference type="Proteomes" id="UP000299211"/>
    </source>
</evidence>
<reference evidence="1 4" key="2">
    <citation type="submission" date="2019-04" db="EMBL/GenBank/DDBJ databases">
        <title>Draft genome sequences of Streptomyces avermitilis NBRC 14893.</title>
        <authorList>
            <person name="Komaki H."/>
            <person name="Tamura T."/>
            <person name="Hosoyama A."/>
        </authorList>
    </citation>
    <scope>NUCLEOTIDE SEQUENCE [LARGE SCALE GENOMIC DNA]</scope>
    <source>
        <strain evidence="1 4">NBRC 14893</strain>
    </source>
</reference>